<feature type="transmembrane region" description="Helical" evidence="2">
    <location>
        <begin position="392"/>
        <end position="413"/>
    </location>
</feature>
<feature type="transmembrane region" description="Helical" evidence="2">
    <location>
        <begin position="209"/>
        <end position="230"/>
    </location>
</feature>
<gene>
    <name evidence="3" type="ordered locus">WEN_01090</name>
</gene>
<dbReference type="Proteomes" id="UP000009005">
    <property type="component" value="Chromosome"/>
</dbReference>
<dbReference type="PATRIC" id="fig|1197325.3.peg.235"/>
<dbReference type="KEGG" id="mwe:WEN_01090"/>
<keyword evidence="1" id="KW-0175">Coiled coil</keyword>
<feature type="transmembrane region" description="Helical" evidence="2">
    <location>
        <begin position="30"/>
        <end position="50"/>
    </location>
</feature>
<keyword evidence="4" id="KW-1185">Reference proteome</keyword>
<accession>I6ZEJ8</accession>
<keyword evidence="2" id="KW-1133">Transmembrane helix</keyword>
<feature type="transmembrane region" description="Helical" evidence="2">
    <location>
        <begin position="471"/>
        <end position="496"/>
    </location>
</feature>
<evidence type="ECO:0000313" key="4">
    <source>
        <dbReference type="Proteomes" id="UP000009005"/>
    </source>
</evidence>
<dbReference type="OrthoDB" id="396260at2"/>
<keyword evidence="2" id="KW-0812">Transmembrane</keyword>
<dbReference type="AlphaFoldDB" id="I6ZEJ8"/>
<dbReference type="STRING" id="1197325.WEN_01090"/>
<feature type="transmembrane region" description="Helical" evidence="2">
    <location>
        <begin position="6"/>
        <end position="23"/>
    </location>
</feature>
<name>I6ZEJ8_MYCWM</name>
<sequence length="536" mass="61456">MDSYLSLVAFFFFLFAVVTYKYRLPGLFSCLFLTIGCGSIYSIFLLSGLTRDKSTLFALLALLFFSISNSLHFFSWIKRYLRTNNYTVRMAIYLANKKHNVYLYELALMLLIPSSLFIFLLPPSLKEMGIVLALGALFIFAVWFLFSNFYLPRLGYLGEKKQSYLFSDYVAEADKERATLTYSNLIRELRSAGKQSTLKDEIKKRKASIAPLDFAPLVFLLGTIGFILWLSKCGLNYPSFFKNNKLLSFDKGVQEKIKSSMDGLKEQIKELKNNVSETVKGKLASSSSWFHYLIPESVDISKILAAFKGENGKTTLGDKTNWHIQETEAFSVMPSLEKTISLIFFSLIPLTIYNLFRFGTSSAISLTLSTVLFLGSGYLSLLSGYFLKVPELFPQLILATFFVLLGFWTMTILNAKEESKYSQSEEKDRRLVFQYQARGIKAELKREIGFYSLAFSGVAIFALAAPEYDLVYAFVFFLFLVLCISLFFVPMTTCLWSNLRLLKDRYYYHLVGFFVREKNRLQEYGTEEENVMGINY</sequence>
<feature type="transmembrane region" description="Helical" evidence="2">
    <location>
        <begin position="128"/>
        <end position="151"/>
    </location>
</feature>
<feature type="transmembrane region" description="Helical" evidence="2">
    <location>
        <begin position="102"/>
        <end position="122"/>
    </location>
</feature>
<protein>
    <submittedName>
        <fullName evidence="3">Membrane protein</fullName>
    </submittedName>
</protein>
<evidence type="ECO:0000256" key="2">
    <source>
        <dbReference type="SAM" id="Phobius"/>
    </source>
</evidence>
<keyword evidence="2" id="KW-0472">Membrane</keyword>
<evidence type="ECO:0000313" key="3">
    <source>
        <dbReference type="EMBL" id="AFN65017.1"/>
    </source>
</evidence>
<reference evidence="3 4" key="1">
    <citation type="journal article" date="2012" name="J. Bacteriol.">
        <title>Complete genome sequence of Mycoplasma wenyonii strain Massachusetts.</title>
        <authorList>
            <person name="Dos Santos A.P."/>
            <person name="Guimaraes A.M."/>
            <person name="do Nascimento N.C."/>
            <person name="Sanmiguel P.J."/>
            <person name="Messick J.B."/>
        </authorList>
    </citation>
    <scope>NUCLEOTIDE SEQUENCE [LARGE SCALE GENOMIC DNA]</scope>
    <source>
        <strain evidence="3 4">Massachusetts</strain>
    </source>
</reference>
<dbReference type="RefSeq" id="WP_014849727.1">
    <property type="nucleotide sequence ID" value="NC_018149.1"/>
</dbReference>
<feature type="transmembrane region" description="Helical" evidence="2">
    <location>
        <begin position="56"/>
        <end position="81"/>
    </location>
</feature>
<proteinExistence type="predicted"/>
<feature type="transmembrane region" description="Helical" evidence="2">
    <location>
        <begin position="448"/>
        <end position="465"/>
    </location>
</feature>
<dbReference type="SUPFAM" id="SSF82866">
    <property type="entry name" value="Multidrug efflux transporter AcrB transmembrane domain"/>
    <property type="match status" value="1"/>
</dbReference>
<dbReference type="EMBL" id="CP003703">
    <property type="protein sequence ID" value="AFN65017.1"/>
    <property type="molecule type" value="Genomic_DNA"/>
</dbReference>
<feature type="transmembrane region" description="Helical" evidence="2">
    <location>
        <begin position="363"/>
        <end position="386"/>
    </location>
</feature>
<organism evidence="3 4">
    <name type="scientific">Mycoplasma wenyonii (strain Massachusetts)</name>
    <name type="common">Eperythrozoon wenyonii</name>
    <dbReference type="NCBI Taxonomy" id="1197325"/>
    <lineage>
        <taxon>Bacteria</taxon>
        <taxon>Bacillati</taxon>
        <taxon>Mycoplasmatota</taxon>
        <taxon>Mollicutes</taxon>
        <taxon>Mycoplasmataceae</taxon>
        <taxon>Mycoplasma</taxon>
    </lineage>
</organism>
<evidence type="ECO:0000256" key="1">
    <source>
        <dbReference type="SAM" id="Coils"/>
    </source>
</evidence>
<dbReference type="HOGENOM" id="CLU_514543_0_0_14"/>
<feature type="coiled-coil region" evidence="1">
    <location>
        <begin position="254"/>
        <end position="281"/>
    </location>
</feature>
<feature type="transmembrane region" description="Helical" evidence="2">
    <location>
        <begin position="339"/>
        <end position="356"/>
    </location>
</feature>